<keyword evidence="2" id="KW-1185">Reference proteome</keyword>
<dbReference type="AlphaFoldDB" id="A0AAD6ZBX9"/>
<feature type="non-terminal residue" evidence="1">
    <location>
        <position position="1"/>
    </location>
</feature>
<reference evidence="1" key="1">
    <citation type="submission" date="2023-03" db="EMBL/GenBank/DDBJ databases">
        <title>Massive genome expansion in bonnet fungi (Mycena s.s.) driven by repeated elements and novel gene families across ecological guilds.</title>
        <authorList>
            <consortium name="Lawrence Berkeley National Laboratory"/>
            <person name="Harder C.B."/>
            <person name="Miyauchi S."/>
            <person name="Viragh M."/>
            <person name="Kuo A."/>
            <person name="Thoen E."/>
            <person name="Andreopoulos B."/>
            <person name="Lu D."/>
            <person name="Skrede I."/>
            <person name="Drula E."/>
            <person name="Henrissat B."/>
            <person name="Morin E."/>
            <person name="Kohler A."/>
            <person name="Barry K."/>
            <person name="LaButti K."/>
            <person name="Morin E."/>
            <person name="Salamov A."/>
            <person name="Lipzen A."/>
            <person name="Mereny Z."/>
            <person name="Hegedus B."/>
            <person name="Baldrian P."/>
            <person name="Stursova M."/>
            <person name="Weitz H."/>
            <person name="Taylor A."/>
            <person name="Grigoriev I.V."/>
            <person name="Nagy L.G."/>
            <person name="Martin F."/>
            <person name="Kauserud H."/>
        </authorList>
    </citation>
    <scope>NUCLEOTIDE SEQUENCE</scope>
    <source>
        <strain evidence="1">CBHHK002</strain>
    </source>
</reference>
<protein>
    <submittedName>
        <fullName evidence="1">Uncharacterized protein</fullName>
    </submittedName>
</protein>
<evidence type="ECO:0000313" key="1">
    <source>
        <dbReference type="EMBL" id="KAJ7315031.1"/>
    </source>
</evidence>
<comment type="caution">
    <text evidence="1">The sequence shown here is derived from an EMBL/GenBank/DDBJ whole genome shotgun (WGS) entry which is preliminary data.</text>
</comment>
<dbReference type="Proteomes" id="UP001218218">
    <property type="component" value="Unassembled WGS sequence"/>
</dbReference>
<evidence type="ECO:0000313" key="2">
    <source>
        <dbReference type="Proteomes" id="UP001218218"/>
    </source>
</evidence>
<accession>A0AAD6ZBX9</accession>
<dbReference type="EMBL" id="JARIHO010000064">
    <property type="protein sequence ID" value="KAJ7315031.1"/>
    <property type="molecule type" value="Genomic_DNA"/>
</dbReference>
<proteinExistence type="predicted"/>
<sequence>GHLLLSHVWNRLSAQSMCVLMCLGAWSLLGFMKDADIEAENIFEDLQKGENSEDPEEPEFE</sequence>
<name>A0AAD6ZBX9_9AGAR</name>
<gene>
    <name evidence="1" type="ORF">DFH08DRAFT_716140</name>
</gene>
<organism evidence="1 2">
    <name type="scientific">Mycena albidolilacea</name>
    <dbReference type="NCBI Taxonomy" id="1033008"/>
    <lineage>
        <taxon>Eukaryota</taxon>
        <taxon>Fungi</taxon>
        <taxon>Dikarya</taxon>
        <taxon>Basidiomycota</taxon>
        <taxon>Agaricomycotina</taxon>
        <taxon>Agaricomycetes</taxon>
        <taxon>Agaricomycetidae</taxon>
        <taxon>Agaricales</taxon>
        <taxon>Marasmiineae</taxon>
        <taxon>Mycenaceae</taxon>
        <taxon>Mycena</taxon>
    </lineage>
</organism>